<dbReference type="Gene3D" id="2.40.50.140">
    <property type="entry name" value="Nucleic acid-binding proteins"/>
    <property type="match status" value="1"/>
</dbReference>
<dbReference type="SUPFAM" id="SSF50331">
    <property type="entry name" value="MOP-like"/>
    <property type="match status" value="1"/>
</dbReference>
<dbReference type="Proteomes" id="UP000053621">
    <property type="component" value="Unassembled WGS sequence"/>
</dbReference>
<feature type="domain" description="ABC transporter" evidence="12">
    <location>
        <begin position="4"/>
        <end position="236"/>
    </location>
</feature>
<dbReference type="RefSeq" id="WP_058567830.1">
    <property type="nucleotide sequence ID" value="NZ_LOPW02000018.1"/>
</dbReference>
<dbReference type="InterPro" id="IPR013611">
    <property type="entry name" value="Transp-assoc_OB_typ2"/>
</dbReference>
<dbReference type="InterPro" id="IPR017871">
    <property type="entry name" value="ABC_transporter-like_CS"/>
</dbReference>
<evidence type="ECO:0000256" key="3">
    <source>
        <dbReference type="ARBA" id="ARBA00022741"/>
    </source>
</evidence>
<comment type="function">
    <text evidence="7">Part of the ABC transporter complex XacGHIJK involved in the uptake of xylose and arabinose. Responsible for energy coupling to the transport system.</text>
</comment>
<evidence type="ECO:0000256" key="8">
    <source>
        <dbReference type="ARBA" id="ARBA00061029"/>
    </source>
</evidence>
<evidence type="ECO:0000256" key="1">
    <source>
        <dbReference type="ARBA" id="ARBA00004202"/>
    </source>
</evidence>
<dbReference type="GO" id="GO:0005524">
    <property type="term" value="F:ATP binding"/>
    <property type="evidence" value="ECO:0007669"/>
    <property type="project" value="UniProtKB-KW"/>
</dbReference>
<dbReference type="PANTHER" id="PTHR43875">
    <property type="entry name" value="MALTODEXTRIN IMPORT ATP-BINDING PROTEIN MSMX"/>
    <property type="match status" value="1"/>
</dbReference>
<dbReference type="Gene3D" id="2.40.50.100">
    <property type="match status" value="1"/>
</dbReference>
<dbReference type="Pfam" id="PF00005">
    <property type="entry name" value="ABC_tran"/>
    <property type="match status" value="1"/>
</dbReference>
<dbReference type="CDD" id="cd03301">
    <property type="entry name" value="ABC_MalK_N"/>
    <property type="match status" value="1"/>
</dbReference>
<dbReference type="InterPro" id="IPR008995">
    <property type="entry name" value="Mo/tungstate-bd_C_term_dom"/>
</dbReference>
<comment type="catalytic activity">
    <reaction evidence="6">
        <text>L-arabinose(out) + ATP + H2O = L-arabinose(in) + ADP + phosphate + H(+)</text>
        <dbReference type="Rhea" id="RHEA:30007"/>
        <dbReference type="ChEBI" id="CHEBI:15377"/>
        <dbReference type="ChEBI" id="CHEBI:15378"/>
        <dbReference type="ChEBI" id="CHEBI:17535"/>
        <dbReference type="ChEBI" id="CHEBI:30616"/>
        <dbReference type="ChEBI" id="CHEBI:43474"/>
        <dbReference type="ChEBI" id="CHEBI:456216"/>
        <dbReference type="EC" id="7.5.2.13"/>
    </reaction>
    <physiologicalReaction direction="left-to-right" evidence="6">
        <dbReference type="Rhea" id="RHEA:30008"/>
    </physiologicalReaction>
</comment>
<comment type="subunit">
    <text evidence="9">The complex is composed of two ATP-binding proteins (XacJ and XacK), two transmembrane proteins (XacH and XacI) and a solute-binding protein (XacG).</text>
</comment>
<evidence type="ECO:0000313" key="13">
    <source>
        <dbReference type="EMBL" id="POG54162.1"/>
    </source>
</evidence>
<dbReference type="FunFam" id="3.40.50.300:FF:000042">
    <property type="entry name" value="Maltose/maltodextrin ABC transporter, ATP-binding protein"/>
    <property type="match status" value="1"/>
</dbReference>
<protein>
    <recommendedName>
        <fullName evidence="10">ABC-type D-xylose/L-arabinose transporter</fullName>
        <ecNumber evidence="10">7.5.2.13</ecNumber>
    </recommendedName>
</protein>
<dbReference type="InterPro" id="IPR012340">
    <property type="entry name" value="NA-bd_OB-fold"/>
</dbReference>
<organism evidence="13 14">
    <name type="scientific">Haloferax marisrubri</name>
    <dbReference type="NCBI Taxonomy" id="1544719"/>
    <lineage>
        <taxon>Archaea</taxon>
        <taxon>Methanobacteriati</taxon>
        <taxon>Methanobacteriota</taxon>
        <taxon>Stenosarchaea group</taxon>
        <taxon>Halobacteria</taxon>
        <taxon>Halobacteriales</taxon>
        <taxon>Haloferacaceae</taxon>
        <taxon>Haloferax</taxon>
    </lineage>
</organism>
<evidence type="ECO:0000256" key="4">
    <source>
        <dbReference type="ARBA" id="ARBA00022840"/>
    </source>
</evidence>
<dbReference type="GO" id="GO:0055052">
    <property type="term" value="C:ATP-binding cassette (ABC) transporter complex, substrate-binding subunit-containing"/>
    <property type="evidence" value="ECO:0007669"/>
    <property type="project" value="TreeGrafter"/>
</dbReference>
<dbReference type="PROSITE" id="PS50893">
    <property type="entry name" value="ABC_TRANSPORTER_2"/>
    <property type="match status" value="1"/>
</dbReference>
<keyword evidence="3" id="KW-0547">Nucleotide-binding</keyword>
<evidence type="ECO:0000256" key="6">
    <source>
        <dbReference type="ARBA" id="ARBA00051890"/>
    </source>
</evidence>
<feature type="region of interest" description="Disordered" evidence="11">
    <location>
        <begin position="351"/>
        <end position="375"/>
    </location>
</feature>
<evidence type="ECO:0000256" key="5">
    <source>
        <dbReference type="ARBA" id="ARBA00050355"/>
    </source>
</evidence>
<dbReference type="GO" id="GO:0140359">
    <property type="term" value="F:ABC-type transporter activity"/>
    <property type="evidence" value="ECO:0007669"/>
    <property type="project" value="InterPro"/>
</dbReference>
<evidence type="ECO:0000256" key="11">
    <source>
        <dbReference type="SAM" id="MobiDB-lite"/>
    </source>
</evidence>
<evidence type="ECO:0000259" key="12">
    <source>
        <dbReference type="PROSITE" id="PS50893"/>
    </source>
</evidence>
<dbReference type="EMBL" id="LOPW02000018">
    <property type="protein sequence ID" value="POG54162.1"/>
    <property type="molecule type" value="Genomic_DNA"/>
</dbReference>
<dbReference type="SMART" id="SM00382">
    <property type="entry name" value="AAA"/>
    <property type="match status" value="1"/>
</dbReference>
<evidence type="ECO:0000256" key="2">
    <source>
        <dbReference type="ARBA" id="ARBA00022448"/>
    </source>
</evidence>
<comment type="caution">
    <text evidence="13">The sequence shown here is derived from an EMBL/GenBank/DDBJ whole genome shotgun (WGS) entry which is preliminary data.</text>
</comment>
<evidence type="ECO:0000313" key="14">
    <source>
        <dbReference type="Proteomes" id="UP000053621"/>
    </source>
</evidence>
<sequence>MSELRFDSVSKVYSGTTVAVDDLDLTIEDGEFVVLVGPSGCGKTTTLEMIAGLQKPTSGDFTIDNEVVNEHPPQERGIAMVFQNYALYPHKTVRENITFGLKYTTDLGASERDEKAREVAELLGIEQLLDDKPKQLSGGQQQRVALGRAIVRDPEVFLLDEPLSNLDAKLRTEMRAELQQLQKDLGVTTVYVTHDQTEAMTMGDRIAVLNRGVLQQIGEPTEVYNEPSNEFVANFIGSPSINFVPGHLEDGMVTTDHVSVDVTGSLIRPYEGDTTLGIRPQDLRKASPDEASPTFTATVRVLEKLGSENVLHLDAGDLELVATVDESVLPGIGDSIELAVDEERVHVFDDEGKSIKYRYNPDSTDRPRSQSVQEQ</sequence>
<dbReference type="InterPro" id="IPR003439">
    <property type="entry name" value="ABC_transporter-like_ATP-bd"/>
</dbReference>
<comment type="catalytic activity">
    <reaction evidence="5">
        <text>D-xylose(out) + ATP + H2O = D-xylose(in) + ADP + phosphate + H(+)</text>
        <dbReference type="Rhea" id="RHEA:29899"/>
        <dbReference type="ChEBI" id="CHEBI:15377"/>
        <dbReference type="ChEBI" id="CHEBI:15378"/>
        <dbReference type="ChEBI" id="CHEBI:30616"/>
        <dbReference type="ChEBI" id="CHEBI:43474"/>
        <dbReference type="ChEBI" id="CHEBI:53455"/>
        <dbReference type="ChEBI" id="CHEBI:456216"/>
        <dbReference type="EC" id="7.5.2.13"/>
    </reaction>
    <physiologicalReaction direction="left-to-right" evidence="5">
        <dbReference type="Rhea" id="RHEA:29900"/>
    </physiologicalReaction>
</comment>
<keyword evidence="14" id="KW-1185">Reference proteome</keyword>
<comment type="subcellular location">
    <subcellularLocation>
        <location evidence="1">Cell membrane</location>
        <topology evidence="1">Peripheral membrane protein</topology>
    </subcellularLocation>
</comment>
<proteinExistence type="inferred from homology"/>
<comment type="similarity">
    <text evidence="8">Belongs to the ABC transporter superfamily. Carbohydrate uptake transporter-1 (CUT1) (TC 3.A.1.1) family.</text>
</comment>
<dbReference type="PANTHER" id="PTHR43875:SF1">
    <property type="entry name" value="OSMOPROTECTIVE COMPOUNDS UPTAKE ATP-BINDING PROTEIN GGTA"/>
    <property type="match status" value="1"/>
</dbReference>
<dbReference type="GO" id="GO:0008643">
    <property type="term" value="P:carbohydrate transport"/>
    <property type="evidence" value="ECO:0007669"/>
    <property type="project" value="InterPro"/>
</dbReference>
<dbReference type="GO" id="GO:0016887">
    <property type="term" value="F:ATP hydrolysis activity"/>
    <property type="evidence" value="ECO:0007669"/>
    <property type="project" value="InterPro"/>
</dbReference>
<dbReference type="NCBIfam" id="NF008653">
    <property type="entry name" value="PRK11650.1"/>
    <property type="match status" value="1"/>
</dbReference>
<accession>A0A2P4NLX7</accession>
<keyword evidence="4 13" id="KW-0067">ATP-binding</keyword>
<dbReference type="InterPro" id="IPR003593">
    <property type="entry name" value="AAA+_ATPase"/>
</dbReference>
<reference evidence="13" key="1">
    <citation type="submission" date="2017-08" db="EMBL/GenBank/DDBJ databases">
        <title>Haloferax marisrubri sp. nov., isolated from the Discovery deep brine-seawater interface in the Red Sea.</title>
        <authorList>
            <person name="Zhang G."/>
            <person name="Stingl U."/>
        </authorList>
    </citation>
    <scope>NUCLEOTIDE SEQUENCE [LARGE SCALE GENOMIC DNA]</scope>
    <source>
        <strain evidence="13">SB3</strain>
    </source>
</reference>
<dbReference type="AlphaFoldDB" id="A0A2P4NLX7"/>
<dbReference type="InterPro" id="IPR027417">
    <property type="entry name" value="P-loop_NTPase"/>
</dbReference>
<gene>
    <name evidence="13" type="ORF">AUR65_015950</name>
</gene>
<evidence type="ECO:0000256" key="7">
    <source>
        <dbReference type="ARBA" id="ARBA00053454"/>
    </source>
</evidence>
<evidence type="ECO:0000256" key="10">
    <source>
        <dbReference type="ARBA" id="ARBA00066315"/>
    </source>
</evidence>
<dbReference type="OrthoDB" id="18368at2157"/>
<dbReference type="SUPFAM" id="SSF52540">
    <property type="entry name" value="P-loop containing nucleoside triphosphate hydrolases"/>
    <property type="match status" value="1"/>
</dbReference>
<name>A0A2P4NLX7_9EURY</name>
<dbReference type="InterPro" id="IPR015855">
    <property type="entry name" value="ABC_transpr_MalK-like"/>
</dbReference>
<dbReference type="PROSITE" id="PS00211">
    <property type="entry name" value="ABC_TRANSPORTER_1"/>
    <property type="match status" value="1"/>
</dbReference>
<dbReference type="EC" id="7.5.2.13" evidence="10"/>
<dbReference type="Gene3D" id="3.40.50.300">
    <property type="entry name" value="P-loop containing nucleotide triphosphate hydrolases"/>
    <property type="match status" value="1"/>
</dbReference>
<dbReference type="InterPro" id="IPR047641">
    <property type="entry name" value="ABC_transpr_MalK/UgpC-like"/>
</dbReference>
<keyword evidence="2" id="KW-0813">Transport</keyword>
<dbReference type="Pfam" id="PF08402">
    <property type="entry name" value="TOBE_2"/>
    <property type="match status" value="1"/>
</dbReference>
<evidence type="ECO:0000256" key="9">
    <source>
        <dbReference type="ARBA" id="ARBA00065962"/>
    </source>
</evidence>